<dbReference type="InterPro" id="IPR036597">
    <property type="entry name" value="Fido-like_dom_sf"/>
</dbReference>
<accession>A0A7W3IRP4</accession>
<sequence length="259" mass="27300">MADPLADLARMEGVPSAVQAARDAVDAVLRDRGLRRFDDETRARARWASAVASADLEELSAPGPGGEVGADEAADGRADGRADEQADERREQRRAAVLRLYAELPELAGAVRHRPPQVLARAHALLGRGSLDDDALGRLRAGVDRLRFDGLTTLLTSTTVAPVPVLAAVAHAEVATLRPFGTGDGVLARALERMVLVDGGVDPPSMIVTEAGHLRAGADYARLLAGYATGRADAVRAWVLHCVAAIVHGAEVSPVARRR</sequence>
<evidence type="ECO:0000256" key="1">
    <source>
        <dbReference type="SAM" id="MobiDB-lite"/>
    </source>
</evidence>
<dbReference type="RefSeq" id="WP_182559527.1">
    <property type="nucleotide sequence ID" value="NZ_JACGWT010000002.1"/>
</dbReference>
<dbReference type="Gene3D" id="1.10.3290.10">
    <property type="entry name" value="Fido-like domain"/>
    <property type="match status" value="1"/>
</dbReference>
<dbReference type="AlphaFoldDB" id="A0A7W3IRP4"/>
<name>A0A7W3IRP4_9ACTN</name>
<reference evidence="3 4" key="1">
    <citation type="submission" date="2020-07" db="EMBL/GenBank/DDBJ databases">
        <title>Sequencing the genomes of 1000 actinobacteria strains.</title>
        <authorList>
            <person name="Klenk H.-P."/>
        </authorList>
    </citation>
    <scope>NUCLEOTIDE SEQUENCE [LARGE SCALE GENOMIC DNA]</scope>
    <source>
        <strain evidence="3 4">DSM 100723</strain>
    </source>
</reference>
<evidence type="ECO:0000259" key="2">
    <source>
        <dbReference type="PROSITE" id="PS51459"/>
    </source>
</evidence>
<proteinExistence type="predicted"/>
<evidence type="ECO:0000313" key="3">
    <source>
        <dbReference type="EMBL" id="MBA8793997.1"/>
    </source>
</evidence>
<protein>
    <recommendedName>
        <fullName evidence="2">Fido domain-containing protein</fullName>
    </recommendedName>
</protein>
<feature type="domain" description="Fido" evidence="2">
    <location>
        <begin position="114"/>
        <end position="241"/>
    </location>
</feature>
<evidence type="ECO:0000313" key="4">
    <source>
        <dbReference type="Proteomes" id="UP000523079"/>
    </source>
</evidence>
<dbReference type="EMBL" id="JACGWT010000002">
    <property type="protein sequence ID" value="MBA8793997.1"/>
    <property type="molecule type" value="Genomic_DNA"/>
</dbReference>
<dbReference type="InterPro" id="IPR003812">
    <property type="entry name" value="Fido"/>
</dbReference>
<feature type="compositionally biased region" description="Basic and acidic residues" evidence="1">
    <location>
        <begin position="74"/>
        <end position="89"/>
    </location>
</feature>
<organism evidence="3 4">
    <name type="scientific">Microlunatus kandeliicorticis</name>
    <dbReference type="NCBI Taxonomy" id="1759536"/>
    <lineage>
        <taxon>Bacteria</taxon>
        <taxon>Bacillati</taxon>
        <taxon>Actinomycetota</taxon>
        <taxon>Actinomycetes</taxon>
        <taxon>Propionibacteriales</taxon>
        <taxon>Propionibacteriaceae</taxon>
        <taxon>Microlunatus</taxon>
    </lineage>
</organism>
<dbReference type="Proteomes" id="UP000523079">
    <property type="component" value="Unassembled WGS sequence"/>
</dbReference>
<feature type="region of interest" description="Disordered" evidence="1">
    <location>
        <begin position="56"/>
        <end position="89"/>
    </location>
</feature>
<dbReference type="PROSITE" id="PS51459">
    <property type="entry name" value="FIDO"/>
    <property type="match status" value="1"/>
</dbReference>
<keyword evidence="4" id="KW-1185">Reference proteome</keyword>
<gene>
    <name evidence="3" type="ORF">FHX74_001602</name>
</gene>
<comment type="caution">
    <text evidence="3">The sequence shown here is derived from an EMBL/GenBank/DDBJ whole genome shotgun (WGS) entry which is preliminary data.</text>
</comment>